<gene>
    <name evidence="2" type="ORF">WN51_12784</name>
</gene>
<name>A0A0M9A1V1_9HYME</name>
<evidence type="ECO:0000313" key="3">
    <source>
        <dbReference type="Proteomes" id="UP000053105"/>
    </source>
</evidence>
<sequence length="97" mass="11092">MYEMEEQQINTAAELLNKKVFVRNPSSKVHFVKTAPYRGKIPPQRINQVTDRQNDTETPIEDETADQLTIEEKKTIATELPESTTHQGNCSMSENNN</sequence>
<accession>A0A0M9A1V1</accession>
<feature type="region of interest" description="Disordered" evidence="1">
    <location>
        <begin position="76"/>
        <end position="97"/>
    </location>
</feature>
<reference evidence="2 3" key="1">
    <citation type="submission" date="2015-07" db="EMBL/GenBank/DDBJ databases">
        <title>The genome of Melipona quadrifasciata.</title>
        <authorList>
            <person name="Pan H."/>
            <person name="Kapheim K."/>
        </authorList>
    </citation>
    <scope>NUCLEOTIDE SEQUENCE [LARGE SCALE GENOMIC DNA]</scope>
    <source>
        <strain evidence="2">0111107301</strain>
        <tissue evidence="2">Whole body</tissue>
    </source>
</reference>
<organism evidence="2 3">
    <name type="scientific">Melipona quadrifasciata</name>
    <dbReference type="NCBI Taxonomy" id="166423"/>
    <lineage>
        <taxon>Eukaryota</taxon>
        <taxon>Metazoa</taxon>
        <taxon>Ecdysozoa</taxon>
        <taxon>Arthropoda</taxon>
        <taxon>Hexapoda</taxon>
        <taxon>Insecta</taxon>
        <taxon>Pterygota</taxon>
        <taxon>Neoptera</taxon>
        <taxon>Endopterygota</taxon>
        <taxon>Hymenoptera</taxon>
        <taxon>Apocrita</taxon>
        <taxon>Aculeata</taxon>
        <taxon>Apoidea</taxon>
        <taxon>Anthophila</taxon>
        <taxon>Apidae</taxon>
        <taxon>Melipona</taxon>
    </lineage>
</organism>
<dbReference type="Proteomes" id="UP000053105">
    <property type="component" value="Unassembled WGS sequence"/>
</dbReference>
<feature type="compositionally biased region" description="Polar residues" evidence="1">
    <location>
        <begin position="81"/>
        <end position="97"/>
    </location>
</feature>
<dbReference type="AlphaFoldDB" id="A0A0M9A1V1"/>
<protein>
    <submittedName>
        <fullName evidence="2">Uncharacterized protein</fullName>
    </submittedName>
</protein>
<keyword evidence="3" id="KW-1185">Reference proteome</keyword>
<proteinExistence type="predicted"/>
<evidence type="ECO:0000313" key="2">
    <source>
        <dbReference type="EMBL" id="KOX75595.1"/>
    </source>
</evidence>
<dbReference type="EMBL" id="KQ435760">
    <property type="protein sequence ID" value="KOX75595.1"/>
    <property type="molecule type" value="Genomic_DNA"/>
</dbReference>
<evidence type="ECO:0000256" key="1">
    <source>
        <dbReference type="SAM" id="MobiDB-lite"/>
    </source>
</evidence>